<keyword evidence="2" id="KW-1003">Cell membrane</keyword>
<accession>A0A9L0JB21</accession>
<feature type="domain" description="Ig-like" evidence="11">
    <location>
        <begin position="12"/>
        <end position="102"/>
    </location>
</feature>
<protein>
    <recommendedName>
        <fullName evidence="11">Ig-like domain-containing protein</fullName>
    </recommendedName>
</protein>
<keyword evidence="10" id="KW-1279">T cell receptor</keyword>
<evidence type="ECO:0000256" key="5">
    <source>
        <dbReference type="ARBA" id="ARBA00023130"/>
    </source>
</evidence>
<comment type="subcellular location">
    <subcellularLocation>
        <location evidence="1">Cell membrane</location>
    </subcellularLocation>
</comment>
<proteinExistence type="predicted"/>
<dbReference type="AlphaFoldDB" id="A0A9L0JB21"/>
<keyword evidence="7" id="KW-1015">Disulfide bond</keyword>
<evidence type="ECO:0000256" key="7">
    <source>
        <dbReference type="ARBA" id="ARBA00023157"/>
    </source>
</evidence>
<dbReference type="InterPro" id="IPR051287">
    <property type="entry name" value="TCR_variable_region"/>
</dbReference>
<evidence type="ECO:0000256" key="6">
    <source>
        <dbReference type="ARBA" id="ARBA00023136"/>
    </source>
</evidence>
<evidence type="ECO:0000259" key="11">
    <source>
        <dbReference type="PROSITE" id="PS50835"/>
    </source>
</evidence>
<keyword evidence="13" id="KW-1185">Reference proteome</keyword>
<dbReference type="Gene3D" id="2.60.40.10">
    <property type="entry name" value="Immunoglobulins"/>
    <property type="match status" value="1"/>
</dbReference>
<evidence type="ECO:0000313" key="12">
    <source>
        <dbReference type="Ensembl" id="ENSEASP00005046425.1"/>
    </source>
</evidence>
<sequence length="122" mass="13837">MASIWLESSIAQKVTQDQSSVLVQEKEAVTLNCRYDTSSSSYSLFWYKQSSTGVMMLLIRQDSYNQQNATEGRYSLNFQKANKSIQFVISTSQLADSAVYFCALIETTVRGMLEGELYEMSH</sequence>
<dbReference type="PANTHER" id="PTHR19367">
    <property type="entry name" value="T-CELL RECEPTOR ALPHA CHAIN V REGION"/>
    <property type="match status" value="1"/>
</dbReference>
<name>A0A9L0JB21_EQUAS</name>
<evidence type="ECO:0000313" key="13">
    <source>
        <dbReference type="Proteomes" id="UP000694387"/>
    </source>
</evidence>
<dbReference type="Proteomes" id="UP000694387">
    <property type="component" value="Chromosome 2"/>
</dbReference>
<dbReference type="GO" id="GO:0002250">
    <property type="term" value="P:adaptive immune response"/>
    <property type="evidence" value="ECO:0007669"/>
    <property type="project" value="UniProtKB-KW"/>
</dbReference>
<dbReference type="SMART" id="SM00409">
    <property type="entry name" value="IG"/>
    <property type="match status" value="1"/>
</dbReference>
<dbReference type="InterPro" id="IPR007110">
    <property type="entry name" value="Ig-like_dom"/>
</dbReference>
<evidence type="ECO:0000256" key="8">
    <source>
        <dbReference type="ARBA" id="ARBA00023170"/>
    </source>
</evidence>
<dbReference type="InterPro" id="IPR013106">
    <property type="entry name" value="Ig_V-set"/>
</dbReference>
<dbReference type="Pfam" id="PF07686">
    <property type="entry name" value="V-set"/>
    <property type="match status" value="1"/>
</dbReference>
<dbReference type="InterPro" id="IPR036179">
    <property type="entry name" value="Ig-like_dom_sf"/>
</dbReference>
<dbReference type="FunFam" id="2.60.40.10:FF:000878">
    <property type="entry name" value="T cell receptor alpha variable 38-1"/>
    <property type="match status" value="1"/>
</dbReference>
<dbReference type="PROSITE" id="PS50835">
    <property type="entry name" value="IG_LIKE"/>
    <property type="match status" value="1"/>
</dbReference>
<evidence type="ECO:0000256" key="3">
    <source>
        <dbReference type="ARBA" id="ARBA00022729"/>
    </source>
</evidence>
<dbReference type="InterPro" id="IPR003599">
    <property type="entry name" value="Ig_sub"/>
</dbReference>
<evidence type="ECO:0000256" key="10">
    <source>
        <dbReference type="ARBA" id="ARBA00043266"/>
    </source>
</evidence>
<dbReference type="Ensembl" id="ENSEAST00005055030.1">
    <property type="protein sequence ID" value="ENSEASP00005046425.1"/>
    <property type="gene ID" value="ENSEASG00005024999.1"/>
</dbReference>
<organism evidence="12 13">
    <name type="scientific">Equus asinus</name>
    <name type="common">Donkey</name>
    <name type="synonym">Equus africanus asinus</name>
    <dbReference type="NCBI Taxonomy" id="9793"/>
    <lineage>
        <taxon>Eukaryota</taxon>
        <taxon>Metazoa</taxon>
        <taxon>Chordata</taxon>
        <taxon>Craniata</taxon>
        <taxon>Vertebrata</taxon>
        <taxon>Euteleostomi</taxon>
        <taxon>Mammalia</taxon>
        <taxon>Eutheria</taxon>
        <taxon>Laurasiatheria</taxon>
        <taxon>Perissodactyla</taxon>
        <taxon>Equidae</taxon>
        <taxon>Equus</taxon>
    </lineage>
</organism>
<reference evidence="12 13" key="1">
    <citation type="journal article" date="2020" name="Nat. Commun.">
        <title>Donkey genomes provide new insights into domestication and selection for coat color.</title>
        <authorList>
            <person name="Wang"/>
            <person name="C."/>
            <person name="Li"/>
            <person name="H."/>
            <person name="Guo"/>
            <person name="Y."/>
            <person name="Huang"/>
            <person name="J."/>
            <person name="Sun"/>
            <person name="Y."/>
            <person name="Min"/>
            <person name="J."/>
            <person name="Wang"/>
            <person name="J."/>
            <person name="Fang"/>
            <person name="X."/>
            <person name="Zhao"/>
            <person name="Z."/>
            <person name="Wang"/>
            <person name="S."/>
            <person name="Zhang"/>
            <person name="Y."/>
            <person name="Liu"/>
            <person name="Q."/>
            <person name="Jiang"/>
            <person name="Q."/>
            <person name="Wang"/>
            <person name="X."/>
            <person name="Guo"/>
            <person name="Y."/>
            <person name="Yang"/>
            <person name="C."/>
            <person name="Wang"/>
            <person name="Y."/>
            <person name="Tian"/>
            <person name="F."/>
            <person name="Zhuang"/>
            <person name="G."/>
            <person name="Fan"/>
            <person name="Y."/>
            <person name="Gao"/>
            <person name="Q."/>
            <person name="Li"/>
            <person name="Y."/>
            <person name="Ju"/>
            <person name="Z."/>
            <person name="Li"/>
            <person name="J."/>
            <person name="Li"/>
            <person name="R."/>
            <person name="Hou"/>
            <person name="M."/>
            <person name="Yang"/>
            <person name="G."/>
            <person name="Liu"/>
            <person name="G."/>
            <person name="Liu"/>
            <person name="W."/>
            <person name="Guo"/>
            <person name="J."/>
            <person name="Pan"/>
            <person name="S."/>
            <person name="Fan"/>
            <person name="G."/>
            <person name="Zhang"/>
            <person name="W."/>
            <person name="Zhang"/>
            <person name="R."/>
            <person name="Yu"/>
            <person name="J."/>
            <person name="Zhang"/>
            <person name="X."/>
            <person name="Yin"/>
            <person name="Q."/>
            <person name="Ji"/>
            <person name="C."/>
            <person name="Jin"/>
            <person name="Y."/>
            <person name="Yue"/>
            <person name="G."/>
            <person name="Liu"/>
            <person name="M."/>
            <person name="Xu"/>
            <person name="J."/>
            <person name="Liu"/>
            <person name="S."/>
            <person name="Jordana"/>
            <person name="J."/>
            <person name="Noce"/>
            <person name="A."/>
            <person name="Amills"/>
            <person name="M."/>
            <person name="Wu"/>
            <person name="D.D."/>
            <person name="Li"/>
            <person name="S."/>
            <person name="Zhou"/>
            <person name="X. and Zhong"/>
            <person name="J."/>
        </authorList>
    </citation>
    <scope>NUCLEOTIDE SEQUENCE [LARGE SCALE GENOMIC DNA]</scope>
</reference>
<keyword evidence="3" id="KW-0732">Signal</keyword>
<dbReference type="GO" id="GO:0042101">
    <property type="term" value="C:T cell receptor complex"/>
    <property type="evidence" value="ECO:0007669"/>
    <property type="project" value="UniProtKB-KW"/>
</dbReference>
<reference evidence="12" key="2">
    <citation type="submission" date="2025-08" db="UniProtKB">
        <authorList>
            <consortium name="Ensembl"/>
        </authorList>
    </citation>
    <scope>IDENTIFICATION</scope>
</reference>
<keyword evidence="6" id="KW-0472">Membrane</keyword>
<evidence type="ECO:0000256" key="1">
    <source>
        <dbReference type="ARBA" id="ARBA00004236"/>
    </source>
</evidence>
<evidence type="ECO:0000256" key="4">
    <source>
        <dbReference type="ARBA" id="ARBA00022859"/>
    </source>
</evidence>
<dbReference type="GeneTree" id="ENSGT00940000163507"/>
<keyword evidence="9" id="KW-0393">Immunoglobulin domain</keyword>
<keyword evidence="8" id="KW-0675">Receptor</keyword>
<evidence type="ECO:0000256" key="9">
    <source>
        <dbReference type="ARBA" id="ARBA00023319"/>
    </source>
</evidence>
<keyword evidence="5" id="KW-1064">Adaptive immunity</keyword>
<dbReference type="PANTHER" id="PTHR19367:SF45">
    <property type="entry name" value="IG-LIKE DOMAIN-CONTAINING PROTEIN"/>
    <property type="match status" value="1"/>
</dbReference>
<keyword evidence="4" id="KW-0391">Immunity</keyword>
<dbReference type="SUPFAM" id="SSF48726">
    <property type="entry name" value="Immunoglobulin"/>
    <property type="match status" value="1"/>
</dbReference>
<evidence type="ECO:0000256" key="2">
    <source>
        <dbReference type="ARBA" id="ARBA00022475"/>
    </source>
</evidence>
<dbReference type="InterPro" id="IPR013783">
    <property type="entry name" value="Ig-like_fold"/>
</dbReference>
<reference evidence="12" key="3">
    <citation type="submission" date="2025-09" db="UniProtKB">
        <authorList>
            <consortium name="Ensembl"/>
        </authorList>
    </citation>
    <scope>IDENTIFICATION</scope>
</reference>
<dbReference type="SMART" id="SM00406">
    <property type="entry name" value="IGv"/>
    <property type="match status" value="1"/>
</dbReference>